<organism evidence="1 2">
    <name type="scientific">Puccinia sorghi</name>
    <dbReference type="NCBI Taxonomy" id="27349"/>
    <lineage>
        <taxon>Eukaryota</taxon>
        <taxon>Fungi</taxon>
        <taxon>Dikarya</taxon>
        <taxon>Basidiomycota</taxon>
        <taxon>Pucciniomycotina</taxon>
        <taxon>Pucciniomycetes</taxon>
        <taxon>Pucciniales</taxon>
        <taxon>Pucciniaceae</taxon>
        <taxon>Puccinia</taxon>
    </lineage>
</organism>
<proteinExistence type="predicted"/>
<name>A0A0L6VEH1_9BASI</name>
<reference evidence="1 2" key="1">
    <citation type="submission" date="2015-08" db="EMBL/GenBank/DDBJ databases">
        <title>Next Generation Sequencing and Analysis of the Genome of Puccinia sorghi L Schw, the Causal Agent of Maize Common Rust.</title>
        <authorList>
            <person name="Rochi L."/>
            <person name="Burguener G."/>
            <person name="Darino M."/>
            <person name="Turjanski A."/>
            <person name="Kreff E."/>
            <person name="Dieguez M.J."/>
            <person name="Sacco F."/>
        </authorList>
    </citation>
    <scope>NUCLEOTIDE SEQUENCE [LARGE SCALE GENOMIC DNA]</scope>
    <source>
        <strain evidence="1 2">RO10H11247</strain>
    </source>
</reference>
<dbReference type="VEuPathDB" id="FungiDB:VP01_1828g5"/>
<dbReference type="EMBL" id="LAVV01006646">
    <property type="protein sequence ID" value="KNZ58947.1"/>
    <property type="molecule type" value="Genomic_DNA"/>
</dbReference>
<evidence type="ECO:0000313" key="2">
    <source>
        <dbReference type="Proteomes" id="UP000037035"/>
    </source>
</evidence>
<comment type="caution">
    <text evidence="1">The sequence shown here is derived from an EMBL/GenBank/DDBJ whole genome shotgun (WGS) entry which is preliminary data.</text>
</comment>
<keyword evidence="2" id="KW-1185">Reference proteome</keyword>
<protein>
    <submittedName>
        <fullName evidence="1">Uncharacterized protein</fullName>
    </submittedName>
</protein>
<accession>A0A0L6VEH1</accession>
<sequence length="91" mass="10698">MTFISLELAKHQSLPLTDINSFPVYLVNSFKEPSFWVSKKTNWNFHFSNFPSFEWDLMVLDAPGMDNTILGHEFLVYWNPDVDWQEGVINL</sequence>
<dbReference type="Proteomes" id="UP000037035">
    <property type="component" value="Unassembled WGS sequence"/>
</dbReference>
<dbReference type="AlphaFoldDB" id="A0A0L6VEH1"/>
<dbReference type="OrthoDB" id="128646at2759"/>
<gene>
    <name evidence="1" type="ORF">VP01_1828g5</name>
</gene>
<evidence type="ECO:0000313" key="1">
    <source>
        <dbReference type="EMBL" id="KNZ58947.1"/>
    </source>
</evidence>